<proteinExistence type="predicted"/>
<evidence type="ECO:0000313" key="1">
    <source>
        <dbReference type="EMBL" id="SCG74944.1"/>
    </source>
</evidence>
<accession>A0A1C5JWI2</accession>
<sequence length="67" mass="7500">MNYRLNRLFNPASGRCLDIAVDHGFFGGPSFLTGIADMPAWWPRTRRPAHRYGSSRVSVEAAHSPAR</sequence>
<name>A0A1C5JWI2_9ACTN</name>
<dbReference type="InterPro" id="IPR013785">
    <property type="entry name" value="Aldolase_TIM"/>
</dbReference>
<organism evidence="1 2">
    <name type="scientific">Micromonospora inositola</name>
    <dbReference type="NCBI Taxonomy" id="47865"/>
    <lineage>
        <taxon>Bacteria</taxon>
        <taxon>Bacillati</taxon>
        <taxon>Actinomycetota</taxon>
        <taxon>Actinomycetes</taxon>
        <taxon>Micromonosporales</taxon>
        <taxon>Micromonosporaceae</taxon>
        <taxon>Micromonospora</taxon>
    </lineage>
</organism>
<evidence type="ECO:0008006" key="3">
    <source>
        <dbReference type="Google" id="ProtNLM"/>
    </source>
</evidence>
<dbReference type="RefSeq" id="WP_089014976.1">
    <property type="nucleotide sequence ID" value="NZ_LT607754.1"/>
</dbReference>
<dbReference type="Gene3D" id="3.20.20.70">
    <property type="entry name" value="Aldolase class I"/>
    <property type="match status" value="1"/>
</dbReference>
<evidence type="ECO:0000313" key="2">
    <source>
        <dbReference type="Proteomes" id="UP000198221"/>
    </source>
</evidence>
<gene>
    <name evidence="1" type="ORF">GA0070613_5656</name>
</gene>
<dbReference type="SUPFAM" id="SSF51569">
    <property type="entry name" value="Aldolase"/>
    <property type="match status" value="1"/>
</dbReference>
<dbReference type="EMBL" id="LT607754">
    <property type="protein sequence ID" value="SCG74944.1"/>
    <property type="molecule type" value="Genomic_DNA"/>
</dbReference>
<keyword evidence="2" id="KW-1185">Reference proteome</keyword>
<reference evidence="2" key="1">
    <citation type="submission" date="2016-06" db="EMBL/GenBank/DDBJ databases">
        <authorList>
            <person name="Varghese N."/>
            <person name="Submissions Spin"/>
        </authorList>
    </citation>
    <scope>NUCLEOTIDE SEQUENCE [LARGE SCALE GENOMIC DNA]</scope>
    <source>
        <strain evidence="2">DSM 43819</strain>
    </source>
</reference>
<protein>
    <recommendedName>
        <fullName evidence="3">Aldolase</fullName>
    </recommendedName>
</protein>
<dbReference type="AlphaFoldDB" id="A0A1C5JWI2"/>
<dbReference type="Proteomes" id="UP000198221">
    <property type="component" value="Chromosome I"/>
</dbReference>